<accession>A0A8J9V4M3</accession>
<dbReference type="EMBL" id="OV170229">
    <property type="protein sequence ID" value="CAH0731583.1"/>
    <property type="molecule type" value="Genomic_DNA"/>
</dbReference>
<feature type="non-terminal residue" evidence="1">
    <location>
        <position position="132"/>
    </location>
</feature>
<dbReference type="Proteomes" id="UP000838878">
    <property type="component" value="Chromosome 9"/>
</dbReference>
<dbReference type="AlphaFoldDB" id="A0A8J9V4M3"/>
<organism evidence="1 2">
    <name type="scientific">Brenthis ino</name>
    <name type="common">lesser marbled fritillary</name>
    <dbReference type="NCBI Taxonomy" id="405034"/>
    <lineage>
        <taxon>Eukaryota</taxon>
        <taxon>Metazoa</taxon>
        <taxon>Ecdysozoa</taxon>
        <taxon>Arthropoda</taxon>
        <taxon>Hexapoda</taxon>
        <taxon>Insecta</taxon>
        <taxon>Pterygota</taxon>
        <taxon>Neoptera</taxon>
        <taxon>Endopterygota</taxon>
        <taxon>Lepidoptera</taxon>
        <taxon>Glossata</taxon>
        <taxon>Ditrysia</taxon>
        <taxon>Papilionoidea</taxon>
        <taxon>Nymphalidae</taxon>
        <taxon>Heliconiinae</taxon>
        <taxon>Argynnini</taxon>
        <taxon>Brenthis</taxon>
    </lineage>
</organism>
<gene>
    <name evidence="1" type="ORF">BINO364_LOCUS16412</name>
</gene>
<evidence type="ECO:0000313" key="2">
    <source>
        <dbReference type="Proteomes" id="UP000838878"/>
    </source>
</evidence>
<sequence>MQSHIKIKQKHQPTMIGKPEKVSEPLEKVVKNKRNSLLDLKSLLEDRGGIIQSSTHGFKRSVFEKDKKSSNNSVNYLNNNFSFETTFSESNNMRCRVKGRCCRLKTLVCLLLVAIFVDTRLQAEARSSGECF</sequence>
<keyword evidence="2" id="KW-1185">Reference proteome</keyword>
<proteinExistence type="predicted"/>
<evidence type="ECO:0000313" key="1">
    <source>
        <dbReference type="EMBL" id="CAH0731583.1"/>
    </source>
</evidence>
<reference evidence="1" key="1">
    <citation type="submission" date="2021-12" db="EMBL/GenBank/DDBJ databases">
        <authorList>
            <person name="Martin H S."/>
        </authorList>
    </citation>
    <scope>NUCLEOTIDE SEQUENCE</scope>
</reference>
<dbReference type="OrthoDB" id="7454742at2759"/>
<protein>
    <submittedName>
        <fullName evidence="1">Uncharacterized protein</fullName>
    </submittedName>
</protein>
<name>A0A8J9V4M3_9NEOP</name>